<dbReference type="InterPro" id="IPR000182">
    <property type="entry name" value="GNAT_dom"/>
</dbReference>
<dbReference type="Proteomes" id="UP001172082">
    <property type="component" value="Unassembled WGS sequence"/>
</dbReference>
<evidence type="ECO:0000313" key="3">
    <source>
        <dbReference type="Proteomes" id="UP001172082"/>
    </source>
</evidence>
<organism evidence="2 3">
    <name type="scientific">Splendidivirga corallicola</name>
    <dbReference type="NCBI Taxonomy" id="3051826"/>
    <lineage>
        <taxon>Bacteria</taxon>
        <taxon>Pseudomonadati</taxon>
        <taxon>Bacteroidota</taxon>
        <taxon>Cytophagia</taxon>
        <taxon>Cytophagales</taxon>
        <taxon>Splendidivirgaceae</taxon>
        <taxon>Splendidivirga</taxon>
    </lineage>
</organism>
<name>A0ABT8KPC2_9BACT</name>
<keyword evidence="3" id="KW-1185">Reference proteome</keyword>
<protein>
    <submittedName>
        <fullName evidence="2">GNAT family N-acetyltransferase</fullName>
    </submittedName>
</protein>
<dbReference type="InterPro" id="IPR016181">
    <property type="entry name" value="Acyl_CoA_acyltransferase"/>
</dbReference>
<accession>A0ABT8KPC2</accession>
<reference evidence="2" key="1">
    <citation type="submission" date="2023-06" db="EMBL/GenBank/DDBJ databases">
        <title>Genomic of Parafulvivirga corallium.</title>
        <authorList>
            <person name="Wang G."/>
        </authorList>
    </citation>
    <scope>NUCLEOTIDE SEQUENCE</scope>
    <source>
        <strain evidence="2">BMA10</strain>
    </source>
</reference>
<feature type="domain" description="N-acetyltransferase" evidence="1">
    <location>
        <begin position="1"/>
        <end position="141"/>
    </location>
</feature>
<proteinExistence type="predicted"/>
<dbReference type="InterPro" id="IPR051556">
    <property type="entry name" value="N-term/lysine_N-AcTrnsfr"/>
</dbReference>
<dbReference type="RefSeq" id="WP_346751896.1">
    <property type="nucleotide sequence ID" value="NZ_JAUJEA010000003.1"/>
</dbReference>
<dbReference type="Gene3D" id="3.40.630.30">
    <property type="match status" value="1"/>
</dbReference>
<evidence type="ECO:0000259" key="1">
    <source>
        <dbReference type="PROSITE" id="PS51186"/>
    </source>
</evidence>
<dbReference type="PANTHER" id="PTHR42919">
    <property type="entry name" value="N-ALPHA-ACETYLTRANSFERASE"/>
    <property type="match status" value="1"/>
</dbReference>
<evidence type="ECO:0000313" key="2">
    <source>
        <dbReference type="EMBL" id="MDN5201872.1"/>
    </source>
</evidence>
<comment type="caution">
    <text evidence="2">The sequence shown here is derived from an EMBL/GenBank/DDBJ whole genome shotgun (WGS) entry which is preliminary data.</text>
</comment>
<dbReference type="CDD" id="cd04301">
    <property type="entry name" value="NAT_SF"/>
    <property type="match status" value="1"/>
</dbReference>
<sequence length="155" mass="17602">MNVANWEIKKLESSVPIPYDLLDLADPSRAMIDSYLNEGTCYIGILNKEIIGVYVIKEISSGILEIMNIAVKENFQGKGYGKKLIDHVIDLAREKGFKQLHIGTGNSSIDQLAFYQKCGFEIHAIEKNFFLDNYIEPIFENGIQCKHLVKLCLKF</sequence>
<dbReference type="PROSITE" id="PS51186">
    <property type="entry name" value="GNAT"/>
    <property type="match status" value="1"/>
</dbReference>
<dbReference type="EMBL" id="JAUJEA010000003">
    <property type="protein sequence ID" value="MDN5201872.1"/>
    <property type="molecule type" value="Genomic_DNA"/>
</dbReference>
<dbReference type="Pfam" id="PF00583">
    <property type="entry name" value="Acetyltransf_1"/>
    <property type="match status" value="1"/>
</dbReference>
<dbReference type="SUPFAM" id="SSF55729">
    <property type="entry name" value="Acyl-CoA N-acyltransferases (Nat)"/>
    <property type="match status" value="1"/>
</dbReference>
<dbReference type="PANTHER" id="PTHR42919:SF26">
    <property type="entry name" value="ACETYLTRANSFERASE"/>
    <property type="match status" value="1"/>
</dbReference>
<gene>
    <name evidence="2" type="ORF">QQ008_10875</name>
</gene>